<keyword evidence="2" id="KW-1133">Transmembrane helix</keyword>
<comment type="caution">
    <text evidence="3">The sequence shown here is derived from an EMBL/GenBank/DDBJ whole genome shotgun (WGS) entry which is preliminary data.</text>
</comment>
<name>A0A1Y1QV66_9GAMM</name>
<dbReference type="AlphaFoldDB" id="A0A1Y1QV66"/>
<accession>A0A1Y1QV66</accession>
<organism evidence="3 4">
    <name type="scientific">Thiothrix lacustris</name>
    <dbReference type="NCBI Taxonomy" id="525917"/>
    <lineage>
        <taxon>Bacteria</taxon>
        <taxon>Pseudomonadati</taxon>
        <taxon>Pseudomonadota</taxon>
        <taxon>Gammaproteobacteria</taxon>
        <taxon>Thiotrichales</taxon>
        <taxon>Thiotrichaceae</taxon>
        <taxon>Thiothrix</taxon>
    </lineage>
</organism>
<proteinExistence type="predicted"/>
<evidence type="ECO:0000313" key="3">
    <source>
        <dbReference type="EMBL" id="OQX14197.1"/>
    </source>
</evidence>
<evidence type="ECO:0000256" key="2">
    <source>
        <dbReference type="SAM" id="Phobius"/>
    </source>
</evidence>
<evidence type="ECO:0000313" key="4">
    <source>
        <dbReference type="Proteomes" id="UP000192491"/>
    </source>
</evidence>
<feature type="transmembrane region" description="Helical" evidence="2">
    <location>
        <begin position="7"/>
        <end position="28"/>
    </location>
</feature>
<keyword evidence="2" id="KW-0812">Transmembrane</keyword>
<sequence>MKRFFSILLKIIGGVVVFIILILVIAFYSTSGIVDVADEFFQAVKEKNIARAHSYLAEDFKASTDEAALSDFLSKGAILNYKDSSWSERSVENGQGKLSGSVTTESGGTVPIEMTFTKENDAWKIYSIQKQAAGLQSVSDVGEETTRTAAPPSDATSSIPSKAEQIALVSQSMHDFAISINAKSMDHFRKGIAKMWRDQASVKDLNEIYGSYIKAEADLSILDNLEPTIEDGVKADENGMISLKGYYPTKPKRVNFEQGYIYEGGEWKLVMFNALIK</sequence>
<keyword evidence="2" id="KW-0472">Membrane</keyword>
<gene>
    <name evidence="3" type="ORF">BWK73_10080</name>
</gene>
<protein>
    <submittedName>
        <fullName evidence="3">Uncharacterized protein</fullName>
    </submittedName>
</protein>
<dbReference type="Proteomes" id="UP000192491">
    <property type="component" value="Unassembled WGS sequence"/>
</dbReference>
<dbReference type="EMBL" id="MTEJ01000033">
    <property type="protein sequence ID" value="OQX14197.1"/>
    <property type="molecule type" value="Genomic_DNA"/>
</dbReference>
<reference evidence="3 4" key="1">
    <citation type="submission" date="2017-01" db="EMBL/GenBank/DDBJ databases">
        <title>Novel large sulfur bacteria in the metagenomes of groundwater-fed chemosynthetic microbial mats in the Lake Huron basin.</title>
        <authorList>
            <person name="Sharrar A.M."/>
            <person name="Flood B.E."/>
            <person name="Bailey J.V."/>
            <person name="Jones D.S."/>
            <person name="Biddanda B."/>
            <person name="Ruberg S.A."/>
            <person name="Marcus D.N."/>
            <person name="Dick G.J."/>
        </authorList>
    </citation>
    <scope>NUCLEOTIDE SEQUENCE [LARGE SCALE GENOMIC DNA]</scope>
    <source>
        <strain evidence="3">A8</strain>
    </source>
</reference>
<evidence type="ECO:0000256" key="1">
    <source>
        <dbReference type="SAM" id="MobiDB-lite"/>
    </source>
</evidence>
<feature type="region of interest" description="Disordered" evidence="1">
    <location>
        <begin position="137"/>
        <end position="160"/>
    </location>
</feature>